<dbReference type="SUPFAM" id="SSF56784">
    <property type="entry name" value="HAD-like"/>
    <property type="match status" value="1"/>
</dbReference>
<gene>
    <name evidence="2" type="ORF">M427DRAFT_128167</name>
</gene>
<dbReference type="SFLD" id="SFLDG01129">
    <property type="entry name" value="C1.5:_HAD__Beta-PGM__Phosphata"/>
    <property type="match status" value="1"/>
</dbReference>
<dbReference type="OrthoDB" id="1694274at2759"/>
<evidence type="ECO:0000313" key="2">
    <source>
        <dbReference type="EMBL" id="KXS10053.1"/>
    </source>
</evidence>
<dbReference type="NCBIfam" id="TIGR01509">
    <property type="entry name" value="HAD-SF-IA-v3"/>
    <property type="match status" value="1"/>
</dbReference>
<evidence type="ECO:0000256" key="1">
    <source>
        <dbReference type="SAM" id="MobiDB-lite"/>
    </source>
</evidence>
<dbReference type="EMBL" id="KQ965838">
    <property type="protein sequence ID" value="KXS10053.1"/>
    <property type="molecule type" value="Genomic_DNA"/>
</dbReference>
<feature type="region of interest" description="Disordered" evidence="1">
    <location>
        <begin position="140"/>
        <end position="161"/>
    </location>
</feature>
<accession>A0A139A124</accession>
<dbReference type="PANTHER" id="PTHR47829:SF1">
    <property type="entry name" value="HAD FAMILY PHOSPHATASE"/>
    <property type="match status" value="1"/>
</dbReference>
<dbReference type="InterPro" id="IPR006439">
    <property type="entry name" value="HAD-SF_hydro_IA"/>
</dbReference>
<dbReference type="InterPro" id="IPR052898">
    <property type="entry name" value="ACAD10-like"/>
</dbReference>
<keyword evidence="3" id="KW-1185">Reference proteome</keyword>
<dbReference type="OMA" id="TAPNGFW"/>
<reference evidence="2 3" key="1">
    <citation type="journal article" date="2015" name="Genome Biol. Evol.">
        <title>Phylogenomic analyses indicate that early fungi evolved digesting cell walls of algal ancestors of land plants.</title>
        <authorList>
            <person name="Chang Y."/>
            <person name="Wang S."/>
            <person name="Sekimoto S."/>
            <person name="Aerts A.L."/>
            <person name="Choi C."/>
            <person name="Clum A."/>
            <person name="LaButti K.M."/>
            <person name="Lindquist E.A."/>
            <person name="Yee Ngan C."/>
            <person name="Ohm R.A."/>
            <person name="Salamov A.A."/>
            <person name="Grigoriev I.V."/>
            <person name="Spatafora J.W."/>
            <person name="Berbee M.L."/>
        </authorList>
    </citation>
    <scope>NUCLEOTIDE SEQUENCE [LARGE SCALE GENOMIC DNA]</scope>
    <source>
        <strain evidence="2 3">JEL478</strain>
    </source>
</reference>
<dbReference type="InterPro" id="IPR023198">
    <property type="entry name" value="PGP-like_dom2"/>
</dbReference>
<evidence type="ECO:0000313" key="3">
    <source>
        <dbReference type="Proteomes" id="UP000070544"/>
    </source>
</evidence>
<dbReference type="AlphaFoldDB" id="A0A139A124"/>
<dbReference type="InterPro" id="IPR036412">
    <property type="entry name" value="HAD-like_sf"/>
</dbReference>
<proteinExistence type="predicted"/>
<dbReference type="Gene3D" id="1.10.150.240">
    <property type="entry name" value="Putative phosphatase, domain 2"/>
    <property type="match status" value="1"/>
</dbReference>
<dbReference type="SFLD" id="SFLDS00003">
    <property type="entry name" value="Haloacid_Dehalogenase"/>
    <property type="match status" value="1"/>
</dbReference>
<dbReference type="STRING" id="1344416.A0A139A124"/>
<organism evidence="2 3">
    <name type="scientific">Gonapodya prolifera (strain JEL478)</name>
    <name type="common">Monoblepharis prolifera</name>
    <dbReference type="NCBI Taxonomy" id="1344416"/>
    <lineage>
        <taxon>Eukaryota</taxon>
        <taxon>Fungi</taxon>
        <taxon>Fungi incertae sedis</taxon>
        <taxon>Chytridiomycota</taxon>
        <taxon>Chytridiomycota incertae sedis</taxon>
        <taxon>Monoblepharidomycetes</taxon>
        <taxon>Monoblepharidales</taxon>
        <taxon>Gonapodyaceae</taxon>
        <taxon>Gonapodya</taxon>
    </lineage>
</organism>
<dbReference type="PANTHER" id="PTHR47829">
    <property type="entry name" value="HYDROLASE, PUTATIVE (AFU_ORTHOLOGUE AFUA_1G12880)-RELATED"/>
    <property type="match status" value="1"/>
</dbReference>
<dbReference type="GO" id="GO:0016791">
    <property type="term" value="F:phosphatase activity"/>
    <property type="evidence" value="ECO:0007669"/>
    <property type="project" value="UniProtKB-ARBA"/>
</dbReference>
<dbReference type="Gene3D" id="3.40.50.1000">
    <property type="entry name" value="HAD superfamily/HAD-like"/>
    <property type="match status" value="1"/>
</dbReference>
<dbReference type="PRINTS" id="PR00413">
    <property type="entry name" value="HADHALOGNASE"/>
</dbReference>
<dbReference type="InterPro" id="IPR023214">
    <property type="entry name" value="HAD_sf"/>
</dbReference>
<dbReference type="CDD" id="cd02603">
    <property type="entry name" value="HAD_sEH-N_like"/>
    <property type="match status" value="1"/>
</dbReference>
<name>A0A139A124_GONPJ</name>
<sequence>MATKSYKGVLFDIGGVVTGSPIQGIMEYEKKHGIPRGYINFCIFSSGVGGAWDRLERGELKVGPAFFRELEKDVGKPENVGKFKQYYGSRGVATPDISGPITINGEECFRTMNESAKLLDQKMVKAIDRLRAAGLRVGALTNNSKPEGQPTVPMGHDSSEPHRHIPSLFHAFVESAIIGHRKPHPEAFLIACKELGVEPRETVFLDDIGTNLKGAQQLGMTTIQVKIGESEEAIRALEKYVGVKLLD</sequence>
<dbReference type="Proteomes" id="UP000070544">
    <property type="component" value="Unassembled WGS sequence"/>
</dbReference>
<protein>
    <submittedName>
        <fullName evidence="2">HAD-like protein</fullName>
    </submittedName>
</protein>
<dbReference type="Pfam" id="PF00702">
    <property type="entry name" value="Hydrolase"/>
    <property type="match status" value="1"/>
</dbReference>